<gene>
    <name evidence="2" type="ORF">EHV15_04010</name>
</gene>
<name>A0A3P3TVN3_9BACL</name>
<dbReference type="OrthoDB" id="9816424at2"/>
<dbReference type="SUPFAM" id="SSF53448">
    <property type="entry name" value="Nucleotide-diphospho-sugar transferases"/>
    <property type="match status" value="1"/>
</dbReference>
<keyword evidence="3" id="KW-1185">Reference proteome</keyword>
<organism evidence="2 3">
    <name type="scientific">Paenibacillus oralis</name>
    <dbReference type="NCBI Taxonomy" id="2490856"/>
    <lineage>
        <taxon>Bacteria</taxon>
        <taxon>Bacillati</taxon>
        <taxon>Bacillota</taxon>
        <taxon>Bacilli</taxon>
        <taxon>Bacillales</taxon>
        <taxon>Paenibacillaceae</taxon>
        <taxon>Paenibacillus</taxon>
    </lineage>
</organism>
<reference evidence="2 3" key="1">
    <citation type="submission" date="2018-11" db="EMBL/GenBank/DDBJ databases">
        <title>Genome sequencing of Paenibacillus sp. KCOM 3021 (= ChDC PVNT-B20).</title>
        <authorList>
            <person name="Kook J.-K."/>
            <person name="Park S.-N."/>
            <person name="Lim Y.K."/>
        </authorList>
    </citation>
    <scope>NUCLEOTIDE SEQUENCE [LARGE SCALE GENOMIC DNA]</scope>
    <source>
        <strain evidence="2 3">KCOM 3021</strain>
    </source>
</reference>
<dbReference type="PANTHER" id="PTHR41244">
    <property type="entry name" value="RHAMNAN SYNTHESIS F"/>
    <property type="match status" value="1"/>
</dbReference>
<dbReference type="PANTHER" id="PTHR41244:SF1">
    <property type="entry name" value="GLYCOSYLTRANSFERASE"/>
    <property type="match status" value="1"/>
</dbReference>
<proteinExistence type="predicted"/>
<comment type="caution">
    <text evidence="2">The sequence shown here is derived from an EMBL/GenBank/DDBJ whole genome shotgun (WGS) entry which is preliminary data.</text>
</comment>
<dbReference type="EMBL" id="RRCN01000001">
    <property type="protein sequence ID" value="RRJ62205.1"/>
    <property type="molecule type" value="Genomic_DNA"/>
</dbReference>
<evidence type="ECO:0000259" key="1">
    <source>
        <dbReference type="Pfam" id="PF00535"/>
    </source>
</evidence>
<sequence>MMLGMISLKELEVFDLIGLIRQDNNKWESTTNDPQIYFKGAFKKGWYRLECEGSSEDLRFLKLYIDYGNGFNEDNSVVIGKLDHNNSNTKPIEFKHDVSSLRLDPGDSHGVFSLKCNIKRISALQIWIQAFLSFRQLNKDTNSVLITKVIKKWRQNGFKWLWNKAITLMANRPEYQVRGYEPYKHIEESNVRNYDYSYIPLYSIIIPIFKINEDYLEKCLSSILNQSYQNFELFILGRGNINEYQSLKFNNSKSTFVHTDKDNIYEMLLEISEKINGDYTIILQQEDFIANNTLHYITLKAKEKADLIFTNEDRYMDNAGFFAPFSKEEYLVNGKINSKIVGEFIAIDTMLFREVLTFDNNKNYSGFLMQCLGTAKNIQHIPKFLYHRRAIESMWPKSNSKMDIISFYLPQFHAIPENDEWWGKGFTEWTNVKKATSLFSGHYQPHIPGELGYYNLVEDKDIQDKQIRLAKSYGVSGFCYYYYWFDGKRLLEKPLNAFLENKNLDFPFCICWANESWTRRWDGQEKEVLMKQVHNQDSDRRFIEDVIPVLKDERYIRINNDSPLLLIYRAELFPDLKATVEFWKRKCWEEGIPNLHVCMVQSFGQIDPTIYGCDSAVEFPPHGIYANEISKTIPDLVPDFSGNIYDYREVVDRSLQKRNSGDYNWFRGTMLSWDNTARRKSSANVFNFASPIEYEKWLVGLVDYTRRFNEKEHQLIFVNAWNEWAEGTHLEPDQRHGYQYLEATKRATLVR</sequence>
<dbReference type="Gene3D" id="3.90.550.10">
    <property type="entry name" value="Spore Coat Polysaccharide Biosynthesis Protein SpsA, Chain A"/>
    <property type="match status" value="1"/>
</dbReference>
<dbReference type="InterPro" id="IPR001173">
    <property type="entry name" value="Glyco_trans_2-like"/>
</dbReference>
<dbReference type="InterPro" id="IPR029044">
    <property type="entry name" value="Nucleotide-diphossugar_trans"/>
</dbReference>
<dbReference type="Proteomes" id="UP000267017">
    <property type="component" value="Unassembled WGS sequence"/>
</dbReference>
<dbReference type="CDD" id="cd11579">
    <property type="entry name" value="Glyco_tran_WbsX"/>
    <property type="match status" value="1"/>
</dbReference>
<protein>
    <recommendedName>
        <fullName evidence="1">Glycosyltransferase 2-like domain-containing protein</fullName>
    </recommendedName>
</protein>
<evidence type="ECO:0000313" key="2">
    <source>
        <dbReference type="EMBL" id="RRJ62205.1"/>
    </source>
</evidence>
<dbReference type="Pfam" id="PF00535">
    <property type="entry name" value="Glycos_transf_2"/>
    <property type="match status" value="1"/>
</dbReference>
<dbReference type="InterPro" id="IPR032719">
    <property type="entry name" value="WbsX"/>
</dbReference>
<evidence type="ECO:0000313" key="3">
    <source>
        <dbReference type="Proteomes" id="UP000267017"/>
    </source>
</evidence>
<dbReference type="Gene3D" id="3.20.20.80">
    <property type="entry name" value="Glycosidases"/>
    <property type="match status" value="1"/>
</dbReference>
<feature type="domain" description="Glycosyltransferase 2-like" evidence="1">
    <location>
        <begin position="203"/>
        <end position="327"/>
    </location>
</feature>
<accession>A0A3P3TVN3</accession>
<dbReference type="Pfam" id="PF14307">
    <property type="entry name" value="Glyco_tran_WbsX"/>
    <property type="match status" value="1"/>
</dbReference>
<dbReference type="AlphaFoldDB" id="A0A3P3TVN3"/>